<gene>
    <name evidence="3" type="ORF">K461DRAFT_280695</name>
</gene>
<proteinExistence type="predicted"/>
<accession>A0A9P4IZT5</accession>
<name>A0A9P4IZT5_9PEZI</name>
<evidence type="ECO:0000259" key="2">
    <source>
        <dbReference type="Pfam" id="PF13193"/>
    </source>
</evidence>
<evidence type="ECO:0000259" key="1">
    <source>
        <dbReference type="Pfam" id="PF00501"/>
    </source>
</evidence>
<dbReference type="EMBL" id="ML996089">
    <property type="protein sequence ID" value="KAF2150685.1"/>
    <property type="molecule type" value="Genomic_DNA"/>
</dbReference>
<dbReference type="Gene3D" id="3.30.300.30">
    <property type="match status" value="1"/>
</dbReference>
<organism evidence="3 4">
    <name type="scientific">Myriangium duriaei CBS 260.36</name>
    <dbReference type="NCBI Taxonomy" id="1168546"/>
    <lineage>
        <taxon>Eukaryota</taxon>
        <taxon>Fungi</taxon>
        <taxon>Dikarya</taxon>
        <taxon>Ascomycota</taxon>
        <taxon>Pezizomycotina</taxon>
        <taxon>Dothideomycetes</taxon>
        <taxon>Dothideomycetidae</taxon>
        <taxon>Myriangiales</taxon>
        <taxon>Myriangiaceae</taxon>
        <taxon>Myriangium</taxon>
    </lineage>
</organism>
<dbReference type="GO" id="GO:0016405">
    <property type="term" value="F:CoA-ligase activity"/>
    <property type="evidence" value="ECO:0007669"/>
    <property type="project" value="TreeGrafter"/>
</dbReference>
<dbReference type="Pfam" id="PF13193">
    <property type="entry name" value="AMP-binding_C"/>
    <property type="match status" value="1"/>
</dbReference>
<dbReference type="InterPro" id="IPR000873">
    <property type="entry name" value="AMP-dep_synth/lig_dom"/>
</dbReference>
<feature type="domain" description="AMP-dependent synthetase/ligase" evidence="1">
    <location>
        <begin position="2"/>
        <end position="267"/>
    </location>
</feature>
<keyword evidence="4" id="KW-1185">Reference proteome</keyword>
<dbReference type="InterPro" id="IPR025110">
    <property type="entry name" value="AMP-bd_C"/>
</dbReference>
<dbReference type="InterPro" id="IPR045851">
    <property type="entry name" value="AMP-bd_C_sf"/>
</dbReference>
<feature type="domain" description="AMP-binding enzyme C-terminal" evidence="2">
    <location>
        <begin position="329"/>
        <end position="406"/>
    </location>
</feature>
<dbReference type="Proteomes" id="UP000799439">
    <property type="component" value="Unassembled WGS sequence"/>
</dbReference>
<dbReference type="PANTHER" id="PTHR24096">
    <property type="entry name" value="LONG-CHAIN-FATTY-ACID--COA LIGASE"/>
    <property type="match status" value="1"/>
</dbReference>
<evidence type="ECO:0000313" key="3">
    <source>
        <dbReference type="EMBL" id="KAF2150685.1"/>
    </source>
</evidence>
<protein>
    <submittedName>
        <fullName evidence="3">Acetyl-CoA synthetase-like protein</fullName>
    </submittedName>
</protein>
<dbReference type="AlphaFoldDB" id="A0A9P4IZT5"/>
<sequence>MEQAGTKLLITDNQLLALSQVAADLLPNVKVWVPESDLNLFTSIPEYHSFSLTSQVASSTTPAFLNRTSGSTGGKLKTVITTHAHFIATLEATLHTIPSNTDPDTDVWLSTLSLGFFINAKLSLALNIVLGIPVVLTSRPFSPSDMGLIPRHGITFLFLPPPVAAAIAGAPFDPTIDVSSVKWLLSAGASMHAGISAAVSQRLNGVHLDLEWGTTETLLLALQRTGHASPEGSSGSLVHGVEARVVDTATGKDLGAGQAGEIYVRHTACRYGGYKDDADATVAAFDAEGWFHSGDFGYLDEECNVFITDRMKELIRVGDGYGVHVSATELETVLFAHEAVARVVVVGVPDRKVGTDRPTAFVVLADEWRGWQVEAPEELERWAGERLTGLKALSGGVLVLSEFPTTGFKINRRALRALADVKRSGLGLEGASAIRGTQLGKDHTMVRTAMMSLPHAASIAV</sequence>
<dbReference type="SUPFAM" id="SSF56801">
    <property type="entry name" value="Acetyl-CoA synthetase-like"/>
    <property type="match status" value="1"/>
</dbReference>
<dbReference type="Pfam" id="PF00501">
    <property type="entry name" value="AMP-binding"/>
    <property type="match status" value="1"/>
</dbReference>
<dbReference type="InterPro" id="IPR042099">
    <property type="entry name" value="ANL_N_sf"/>
</dbReference>
<dbReference type="Gene3D" id="3.40.50.12780">
    <property type="entry name" value="N-terminal domain of ligase-like"/>
    <property type="match status" value="1"/>
</dbReference>
<dbReference type="OrthoDB" id="10253869at2759"/>
<dbReference type="PANTHER" id="PTHR24096:SF422">
    <property type="entry name" value="BCDNA.GH02901"/>
    <property type="match status" value="1"/>
</dbReference>
<reference evidence="3" key="1">
    <citation type="journal article" date="2020" name="Stud. Mycol.">
        <title>101 Dothideomycetes genomes: a test case for predicting lifestyles and emergence of pathogens.</title>
        <authorList>
            <person name="Haridas S."/>
            <person name="Albert R."/>
            <person name="Binder M."/>
            <person name="Bloem J."/>
            <person name="Labutti K."/>
            <person name="Salamov A."/>
            <person name="Andreopoulos B."/>
            <person name="Baker S."/>
            <person name="Barry K."/>
            <person name="Bills G."/>
            <person name="Bluhm B."/>
            <person name="Cannon C."/>
            <person name="Castanera R."/>
            <person name="Culley D."/>
            <person name="Daum C."/>
            <person name="Ezra D."/>
            <person name="Gonzalez J."/>
            <person name="Henrissat B."/>
            <person name="Kuo A."/>
            <person name="Liang C."/>
            <person name="Lipzen A."/>
            <person name="Lutzoni F."/>
            <person name="Magnuson J."/>
            <person name="Mondo S."/>
            <person name="Nolan M."/>
            <person name="Ohm R."/>
            <person name="Pangilinan J."/>
            <person name="Park H.-J."/>
            <person name="Ramirez L."/>
            <person name="Alfaro M."/>
            <person name="Sun H."/>
            <person name="Tritt A."/>
            <person name="Yoshinaga Y."/>
            <person name="Zwiers L.-H."/>
            <person name="Turgeon B."/>
            <person name="Goodwin S."/>
            <person name="Spatafora J."/>
            <person name="Crous P."/>
            <person name="Grigoriev I."/>
        </authorList>
    </citation>
    <scope>NUCLEOTIDE SEQUENCE</scope>
    <source>
        <strain evidence="3">CBS 260.36</strain>
    </source>
</reference>
<comment type="caution">
    <text evidence="3">The sequence shown here is derived from an EMBL/GenBank/DDBJ whole genome shotgun (WGS) entry which is preliminary data.</text>
</comment>
<evidence type="ECO:0000313" key="4">
    <source>
        <dbReference type="Proteomes" id="UP000799439"/>
    </source>
</evidence>